<gene>
    <name evidence="2" type="ORF">EYB53_000875</name>
</gene>
<dbReference type="Pfam" id="PF05050">
    <property type="entry name" value="Methyltransf_21"/>
    <property type="match status" value="1"/>
</dbReference>
<evidence type="ECO:0000313" key="2">
    <source>
        <dbReference type="EMBL" id="MBP1464249.1"/>
    </source>
</evidence>
<sequence length="289" mass="32193">MMVFNALVVALRARAARSSKRAAHFISLLRQYMRWFGRREGLRVFVASLLNPRGEVTVHPRQLRAPLTLRLGTSDFRIYGQVIAREEYTLPLSRPPGVIIDAGANIGLTAIYYANRYPAARILALEPEASNFSQLRKNVAAYPQIIPLQAALWDTPIILALANPAKSSGIYGAFCVQPLEADGRFPVVGQVNSVTVPQLLADYNLDVVDLLKVDIEGAEREVFASPTAWIERVGVIIIELHDRYVRGCALNFYTATHGFECECHSGEHVIVARPGLIENAPWRSQRFSR</sequence>
<accession>A0ABS4D491</accession>
<evidence type="ECO:0000313" key="3">
    <source>
        <dbReference type="Proteomes" id="UP001193081"/>
    </source>
</evidence>
<organism evidence="2 3">
    <name type="scientific">Candidatus Chloroploca mongolica</name>
    <dbReference type="NCBI Taxonomy" id="2528176"/>
    <lineage>
        <taxon>Bacteria</taxon>
        <taxon>Bacillati</taxon>
        <taxon>Chloroflexota</taxon>
        <taxon>Chloroflexia</taxon>
        <taxon>Chloroflexales</taxon>
        <taxon>Chloroflexineae</taxon>
        <taxon>Oscillochloridaceae</taxon>
        <taxon>Candidatus Chloroploca</taxon>
    </lineage>
</organism>
<dbReference type="SUPFAM" id="SSF53335">
    <property type="entry name" value="S-adenosyl-L-methionine-dependent methyltransferases"/>
    <property type="match status" value="1"/>
</dbReference>
<dbReference type="InterPro" id="IPR052514">
    <property type="entry name" value="SAM-dependent_MTase"/>
</dbReference>
<keyword evidence="2" id="KW-0808">Transferase</keyword>
<feature type="domain" description="Methyltransferase FkbM" evidence="1">
    <location>
        <begin position="101"/>
        <end position="243"/>
    </location>
</feature>
<name>A0ABS4D491_9CHLR</name>
<dbReference type="RefSeq" id="WP_135475747.1">
    <property type="nucleotide sequence ID" value="NZ_SIJK02000001.1"/>
</dbReference>
<keyword evidence="3" id="KW-1185">Reference proteome</keyword>
<dbReference type="PANTHER" id="PTHR34203:SF15">
    <property type="entry name" value="SLL1173 PROTEIN"/>
    <property type="match status" value="1"/>
</dbReference>
<dbReference type="GO" id="GO:0008168">
    <property type="term" value="F:methyltransferase activity"/>
    <property type="evidence" value="ECO:0007669"/>
    <property type="project" value="UniProtKB-KW"/>
</dbReference>
<dbReference type="InterPro" id="IPR006342">
    <property type="entry name" value="FkbM_mtfrase"/>
</dbReference>
<reference evidence="2 3" key="1">
    <citation type="submission" date="2021-03" db="EMBL/GenBank/DDBJ databases">
        <authorList>
            <person name="Grouzdev D.S."/>
        </authorList>
    </citation>
    <scope>NUCLEOTIDE SEQUENCE [LARGE SCALE GENOMIC DNA]</scope>
    <source>
        <strain evidence="2 3">M50-1</strain>
    </source>
</reference>
<dbReference type="Proteomes" id="UP001193081">
    <property type="component" value="Unassembled WGS sequence"/>
</dbReference>
<dbReference type="Gene3D" id="3.40.50.150">
    <property type="entry name" value="Vaccinia Virus protein VP39"/>
    <property type="match status" value="1"/>
</dbReference>
<keyword evidence="2" id="KW-0489">Methyltransferase</keyword>
<dbReference type="GO" id="GO:0032259">
    <property type="term" value="P:methylation"/>
    <property type="evidence" value="ECO:0007669"/>
    <property type="project" value="UniProtKB-KW"/>
</dbReference>
<comment type="caution">
    <text evidence="2">The sequence shown here is derived from an EMBL/GenBank/DDBJ whole genome shotgun (WGS) entry which is preliminary data.</text>
</comment>
<protein>
    <submittedName>
        <fullName evidence="2">FkbM family methyltransferase</fullName>
    </submittedName>
</protein>
<proteinExistence type="predicted"/>
<evidence type="ECO:0000259" key="1">
    <source>
        <dbReference type="Pfam" id="PF05050"/>
    </source>
</evidence>
<dbReference type="EMBL" id="SIJK02000001">
    <property type="protein sequence ID" value="MBP1464249.1"/>
    <property type="molecule type" value="Genomic_DNA"/>
</dbReference>
<dbReference type="NCBIfam" id="TIGR01444">
    <property type="entry name" value="fkbM_fam"/>
    <property type="match status" value="1"/>
</dbReference>
<dbReference type="InterPro" id="IPR029063">
    <property type="entry name" value="SAM-dependent_MTases_sf"/>
</dbReference>
<dbReference type="PANTHER" id="PTHR34203">
    <property type="entry name" value="METHYLTRANSFERASE, FKBM FAMILY PROTEIN"/>
    <property type="match status" value="1"/>
</dbReference>